<reference evidence="1 2" key="1">
    <citation type="submission" date="2017-07" db="EMBL/GenBank/DDBJ databases">
        <title>Whole genome sequence of Azospirillum brasilense 2A1, a potential biofertilizer strain.</title>
        <authorList>
            <person name="Fontana C.A."/>
            <person name="Toffoli L.M."/>
            <person name="Salazar S.M."/>
            <person name="Puglisi E."/>
            <person name="Pedraza R."/>
            <person name="Bassi D."/>
            <person name="Cocconcelli P.S."/>
        </authorList>
    </citation>
    <scope>NUCLEOTIDE SEQUENCE [LARGE SCALE GENOMIC DNA]</scope>
    <source>
        <strain evidence="1 2">2A1</strain>
        <plasmid evidence="1">unnamed</plasmid>
    </source>
</reference>
<geneLocation type="plasmid" evidence="1">
    <name>unnamed</name>
</geneLocation>
<dbReference type="InterPro" id="IPR045389">
    <property type="entry name" value="DUF6522"/>
</dbReference>
<accession>A0A235H403</accession>
<protein>
    <submittedName>
        <fullName evidence="1">Uncharacterized protein</fullName>
    </submittedName>
</protein>
<dbReference type="Proteomes" id="UP000215367">
    <property type="component" value="Unassembled WGS sequence"/>
</dbReference>
<sequence>MTETQPQPAGLLGTRVAEVDGAGDLVFDAAIVGPLLGLKPGAFMEELKKGMVHQVHEQGTGMDHGRRRVTFRYRARQSVLILDALGHAMHVA</sequence>
<comment type="caution">
    <text evidence="1">The sequence shown here is derived from an EMBL/GenBank/DDBJ whole genome shotgun (WGS) entry which is preliminary data.</text>
</comment>
<evidence type="ECO:0000313" key="2">
    <source>
        <dbReference type="Proteomes" id="UP000215367"/>
    </source>
</evidence>
<proteinExistence type="predicted"/>
<keyword evidence="1" id="KW-0614">Plasmid</keyword>
<gene>
    <name evidence="1" type="ORF">CHT98_32575</name>
</gene>
<organism evidence="1 2">
    <name type="scientific">Azospirillum brasilense</name>
    <dbReference type="NCBI Taxonomy" id="192"/>
    <lineage>
        <taxon>Bacteria</taxon>
        <taxon>Pseudomonadati</taxon>
        <taxon>Pseudomonadota</taxon>
        <taxon>Alphaproteobacteria</taxon>
        <taxon>Rhodospirillales</taxon>
        <taxon>Azospirillaceae</taxon>
        <taxon>Azospirillum</taxon>
    </lineage>
</organism>
<evidence type="ECO:0000313" key="1">
    <source>
        <dbReference type="EMBL" id="OYD80187.1"/>
    </source>
</evidence>
<dbReference type="Pfam" id="PF20132">
    <property type="entry name" value="DUF6522"/>
    <property type="match status" value="1"/>
</dbReference>
<dbReference type="RefSeq" id="WP_094307475.1">
    <property type="nucleotide sequence ID" value="NZ_NOWT01000069.1"/>
</dbReference>
<dbReference type="EMBL" id="NOWT01000069">
    <property type="protein sequence ID" value="OYD80187.1"/>
    <property type="molecule type" value="Genomic_DNA"/>
</dbReference>
<name>A0A235H403_AZOBR</name>
<dbReference type="AlphaFoldDB" id="A0A235H403"/>